<keyword evidence="1" id="KW-1133">Transmembrane helix</keyword>
<name>A0A108EAK9_9BURK</name>
<keyword evidence="1" id="KW-0812">Transmembrane</keyword>
<feature type="transmembrane region" description="Helical" evidence="1">
    <location>
        <begin position="236"/>
        <end position="253"/>
    </location>
</feature>
<evidence type="ECO:0008006" key="4">
    <source>
        <dbReference type="Google" id="ProtNLM"/>
    </source>
</evidence>
<proteinExistence type="predicted"/>
<feature type="transmembrane region" description="Helical" evidence="1">
    <location>
        <begin position="21"/>
        <end position="43"/>
    </location>
</feature>
<comment type="caution">
    <text evidence="2">The sequence shown here is derived from an EMBL/GenBank/DDBJ whole genome shotgun (WGS) entry which is preliminary data.</text>
</comment>
<dbReference type="Gene3D" id="2.60.200.60">
    <property type="match status" value="1"/>
</dbReference>
<reference evidence="2 3" key="1">
    <citation type="submission" date="2015-11" db="EMBL/GenBank/DDBJ databases">
        <title>Expanding the genomic diversity of Burkholderia species for the development of highly accurate diagnostics.</title>
        <authorList>
            <person name="Sahl J."/>
            <person name="Keim P."/>
            <person name="Wagner D."/>
        </authorList>
    </citation>
    <scope>NUCLEOTIDE SEQUENCE [LARGE SCALE GENOMIC DNA]</scope>
    <source>
        <strain evidence="2 3">MSMB793WGS</strain>
    </source>
</reference>
<organism evidence="2 3">
    <name type="scientific">Burkholderia territorii</name>
    <dbReference type="NCBI Taxonomy" id="1503055"/>
    <lineage>
        <taxon>Bacteria</taxon>
        <taxon>Pseudomonadati</taxon>
        <taxon>Pseudomonadota</taxon>
        <taxon>Betaproteobacteria</taxon>
        <taxon>Burkholderiales</taxon>
        <taxon>Burkholderiaceae</taxon>
        <taxon>Burkholderia</taxon>
        <taxon>Burkholderia cepacia complex</taxon>
    </lineage>
</organism>
<accession>A0A108EAK9</accession>
<evidence type="ECO:0000313" key="3">
    <source>
        <dbReference type="Proteomes" id="UP000068016"/>
    </source>
</evidence>
<evidence type="ECO:0000313" key="2">
    <source>
        <dbReference type="EMBL" id="KWN07746.1"/>
    </source>
</evidence>
<dbReference type="CDD" id="cd14742">
    <property type="entry name" value="PAAR_RHS"/>
    <property type="match status" value="1"/>
</dbReference>
<evidence type="ECO:0000256" key="1">
    <source>
        <dbReference type="SAM" id="Phobius"/>
    </source>
</evidence>
<dbReference type="EMBL" id="LPLZ01000069">
    <property type="protein sequence ID" value="KWN07746.1"/>
    <property type="molecule type" value="Genomic_DNA"/>
</dbReference>
<feature type="transmembrane region" description="Helical" evidence="1">
    <location>
        <begin position="49"/>
        <end position="71"/>
    </location>
</feature>
<feature type="transmembrane region" description="Helical" evidence="1">
    <location>
        <begin position="187"/>
        <end position="216"/>
    </location>
</feature>
<dbReference type="InterPro" id="IPR008727">
    <property type="entry name" value="PAAR_motif"/>
</dbReference>
<dbReference type="Pfam" id="PF05488">
    <property type="entry name" value="PAAR_motif"/>
    <property type="match status" value="1"/>
</dbReference>
<protein>
    <recommendedName>
        <fullName evidence="4">Type IV secretion protein Rhs</fullName>
    </recommendedName>
</protein>
<keyword evidence="1" id="KW-0472">Membrane</keyword>
<dbReference type="AlphaFoldDB" id="A0A108EAK9"/>
<sequence length="433" mass="44474">MSGAEAALRAARMGDEIAHGFGLLGMIAGAVVGAVVAAAIVTATAATGGLALVAIVGGCVAGGGLAGGALVRGIQKAANLSGPTTGMLHRGSSNVTVNSRTALRAGVDFADECNGLPFNHFPKPKLLVAQGSRTVTVNGKPMARLSMKMECGAVIKTASDNVTVGGETVTVVAIHDTEAMVETALEVLGFVALGAAGLGALAAGAGATALFAGTVIGANVGLNALHSWGESLGPGYGDIMVGVAGFALLGLGAKGADTEAAKNAVDVLNRTKVEIEPNTLGSNGGNIRVTTKGVPRTLYEQLRSKTPSSKIQKMVNENFEPGMDDPALPGLKIDKPLHADHIVSMKEITEMPGFKDLSFDNQVKVLNNPDNFVGLSETANTSKGSKSYADWTEYKKGGIKVDEGFRQKMMQREADNRTLLQQQINELLGTQPK</sequence>
<dbReference type="Proteomes" id="UP000068016">
    <property type="component" value="Unassembled WGS sequence"/>
</dbReference>
<gene>
    <name evidence="2" type="ORF">WT83_24465</name>
</gene>